<protein>
    <submittedName>
        <fullName evidence="1">Uncharacterized protein</fullName>
    </submittedName>
</protein>
<reference evidence="1" key="1">
    <citation type="submission" date="2018-11" db="EMBL/GenBank/DDBJ databases">
        <authorList>
            <consortium name="Genoscope - CEA"/>
            <person name="William W."/>
        </authorList>
    </citation>
    <scope>NUCLEOTIDE SEQUENCE</scope>
</reference>
<sequence length="43" mass="5020">MLPMITGFMNWSTNPTSCKVYWSGFHDYLIPHKSFTCNYSISL</sequence>
<proteinExistence type="predicted"/>
<dbReference type="AlphaFoldDB" id="A0A3P6GIT4"/>
<accession>A0A3P6GIT4</accession>
<evidence type="ECO:0000313" key="1">
    <source>
        <dbReference type="EMBL" id="VDD65580.1"/>
    </source>
</evidence>
<gene>
    <name evidence="1" type="ORF">BOLSC43T60808H</name>
</gene>
<name>A0A3P6GIT4_BRAOL</name>
<organism evidence="1">
    <name type="scientific">Brassica oleracea</name>
    <name type="common">Wild cabbage</name>
    <dbReference type="NCBI Taxonomy" id="3712"/>
    <lineage>
        <taxon>Eukaryota</taxon>
        <taxon>Viridiplantae</taxon>
        <taxon>Streptophyta</taxon>
        <taxon>Embryophyta</taxon>
        <taxon>Tracheophyta</taxon>
        <taxon>Spermatophyta</taxon>
        <taxon>Magnoliopsida</taxon>
        <taxon>eudicotyledons</taxon>
        <taxon>Gunneridae</taxon>
        <taxon>Pentapetalae</taxon>
        <taxon>rosids</taxon>
        <taxon>malvids</taxon>
        <taxon>Brassicales</taxon>
        <taxon>Brassicaceae</taxon>
        <taxon>Brassiceae</taxon>
        <taxon>Brassica</taxon>
    </lineage>
</organism>
<dbReference type="EMBL" id="LR031903">
    <property type="protein sequence ID" value="VDD65580.1"/>
    <property type="molecule type" value="Genomic_DNA"/>
</dbReference>